<evidence type="ECO:0000313" key="2">
    <source>
        <dbReference type="EMBL" id="KAL0431272.1"/>
    </source>
</evidence>
<organism evidence="2">
    <name type="scientific">Sesamum radiatum</name>
    <name type="common">Black benniseed</name>
    <dbReference type="NCBI Taxonomy" id="300843"/>
    <lineage>
        <taxon>Eukaryota</taxon>
        <taxon>Viridiplantae</taxon>
        <taxon>Streptophyta</taxon>
        <taxon>Embryophyta</taxon>
        <taxon>Tracheophyta</taxon>
        <taxon>Spermatophyta</taxon>
        <taxon>Magnoliopsida</taxon>
        <taxon>eudicotyledons</taxon>
        <taxon>Gunneridae</taxon>
        <taxon>Pentapetalae</taxon>
        <taxon>asterids</taxon>
        <taxon>lamiids</taxon>
        <taxon>Lamiales</taxon>
        <taxon>Pedaliaceae</taxon>
        <taxon>Sesamum</taxon>
    </lineage>
</organism>
<feature type="region of interest" description="Disordered" evidence="1">
    <location>
        <begin position="1"/>
        <end position="23"/>
    </location>
</feature>
<evidence type="ECO:0000256" key="1">
    <source>
        <dbReference type="SAM" id="MobiDB-lite"/>
    </source>
</evidence>
<dbReference type="EMBL" id="JACGWJ010000003">
    <property type="protein sequence ID" value="KAL0431272.1"/>
    <property type="molecule type" value="Genomic_DNA"/>
</dbReference>
<feature type="non-terminal residue" evidence="2">
    <location>
        <position position="355"/>
    </location>
</feature>
<reference evidence="2" key="1">
    <citation type="submission" date="2020-06" db="EMBL/GenBank/DDBJ databases">
        <authorList>
            <person name="Li T."/>
            <person name="Hu X."/>
            <person name="Zhang T."/>
            <person name="Song X."/>
            <person name="Zhang H."/>
            <person name="Dai N."/>
            <person name="Sheng W."/>
            <person name="Hou X."/>
            <person name="Wei L."/>
        </authorList>
    </citation>
    <scope>NUCLEOTIDE SEQUENCE</scope>
    <source>
        <strain evidence="2">G02</strain>
        <tissue evidence="2">Leaf</tissue>
    </source>
</reference>
<reference evidence="2" key="2">
    <citation type="journal article" date="2024" name="Plant">
        <title>Genomic evolution and insights into agronomic trait innovations of Sesamum species.</title>
        <authorList>
            <person name="Miao H."/>
            <person name="Wang L."/>
            <person name="Qu L."/>
            <person name="Liu H."/>
            <person name="Sun Y."/>
            <person name="Le M."/>
            <person name="Wang Q."/>
            <person name="Wei S."/>
            <person name="Zheng Y."/>
            <person name="Lin W."/>
            <person name="Duan Y."/>
            <person name="Cao H."/>
            <person name="Xiong S."/>
            <person name="Wang X."/>
            <person name="Wei L."/>
            <person name="Li C."/>
            <person name="Ma Q."/>
            <person name="Ju M."/>
            <person name="Zhao R."/>
            <person name="Li G."/>
            <person name="Mu C."/>
            <person name="Tian Q."/>
            <person name="Mei H."/>
            <person name="Zhang T."/>
            <person name="Gao T."/>
            <person name="Zhang H."/>
        </authorList>
    </citation>
    <scope>NUCLEOTIDE SEQUENCE</scope>
    <source>
        <strain evidence="2">G02</strain>
    </source>
</reference>
<proteinExistence type="predicted"/>
<gene>
    <name evidence="2" type="ORF">Sradi_0753200</name>
</gene>
<feature type="region of interest" description="Disordered" evidence="1">
    <location>
        <begin position="205"/>
        <end position="251"/>
    </location>
</feature>
<dbReference type="AlphaFoldDB" id="A0AAW2VPX6"/>
<dbReference type="PANTHER" id="PTHR37610:SF40">
    <property type="entry name" value="OS01G0909600 PROTEIN"/>
    <property type="match status" value="1"/>
</dbReference>
<dbReference type="PANTHER" id="PTHR37610">
    <property type="entry name" value="CCHC-TYPE DOMAIN-CONTAINING PROTEIN"/>
    <property type="match status" value="1"/>
</dbReference>
<protein>
    <submittedName>
        <fullName evidence="2">Uncharacterized protein</fullName>
    </submittedName>
</protein>
<name>A0AAW2VPX6_SESRA</name>
<feature type="compositionally biased region" description="Low complexity" evidence="1">
    <location>
        <begin position="205"/>
        <end position="223"/>
    </location>
</feature>
<accession>A0AAW2VPX6</accession>
<sequence length="355" mass="39474">MATEVATVDVGGAGANNAPQKHESGVLQLHNSDHPARTLWIMLNERYGICNGPLLYQLEREMASATQGDLSIVDYFTKLQMLWDELVQLQPLPECTCGSVCTYNVAKATTHLVEERHFMQFLMGLNDEYDSDQTNKQVVAVARQIRHLYVLTKRSFDIDFIDSIFLDNSSFVSNAFDSDSTSSTPNHDAPLPLISITNDSIIPSSITDTSSPTLTPPSALSPPETEPIHISPTSSVPASPHLPSPSPRPLRHSRKTIHKLLWLSDYDCKHTFSPAHQHFVAQLSILQEPRSYAQARGKVEWEKAMADEIEAPENNNTWSLTPLPEGKQAIGSKWAYKLKLSPNGSVSRYKARLVE</sequence>
<comment type="caution">
    <text evidence="2">The sequence shown here is derived from an EMBL/GenBank/DDBJ whole genome shotgun (WGS) entry which is preliminary data.</text>
</comment>